<dbReference type="EMBL" id="SNYN01000003">
    <property type="protein sequence ID" value="TDQ53715.1"/>
    <property type="molecule type" value="Genomic_DNA"/>
</dbReference>
<protein>
    <submittedName>
        <fullName evidence="2">Uncharacterized protein</fullName>
    </submittedName>
</protein>
<keyword evidence="3" id="KW-1185">Reference proteome</keyword>
<name>A0A4R6V107_9ACTN</name>
<dbReference type="AlphaFoldDB" id="A0A4R6V107"/>
<gene>
    <name evidence="2" type="ORF">EV190_103166</name>
</gene>
<comment type="caution">
    <text evidence="2">The sequence shown here is derived from an EMBL/GenBank/DDBJ whole genome shotgun (WGS) entry which is preliminary data.</text>
</comment>
<dbReference type="Proteomes" id="UP000295281">
    <property type="component" value="Unassembled WGS sequence"/>
</dbReference>
<feature type="compositionally biased region" description="Low complexity" evidence="1">
    <location>
        <begin position="39"/>
        <end position="49"/>
    </location>
</feature>
<evidence type="ECO:0000313" key="3">
    <source>
        <dbReference type="Proteomes" id="UP000295281"/>
    </source>
</evidence>
<evidence type="ECO:0000313" key="2">
    <source>
        <dbReference type="EMBL" id="TDQ53715.1"/>
    </source>
</evidence>
<organism evidence="2 3">
    <name type="scientific">Actinorugispora endophytica</name>
    <dbReference type="NCBI Taxonomy" id="1605990"/>
    <lineage>
        <taxon>Bacteria</taxon>
        <taxon>Bacillati</taxon>
        <taxon>Actinomycetota</taxon>
        <taxon>Actinomycetes</taxon>
        <taxon>Streptosporangiales</taxon>
        <taxon>Nocardiopsidaceae</taxon>
        <taxon>Actinorugispora</taxon>
    </lineage>
</organism>
<sequence>MGLVIITLSSHKVSVAACLFMNQSTCQTWEAVRDGGRRPSGAFRSAGRAGAAGGGGTRGGLVRPPRRVTRRSWWGSGPGAGPPGEEAGPAVRFPWSGRVQLPRIPDRRRYCSRRKVFREKAPMLYGNTPSEIVPAFVPLPLCEVFGALGTAGGVSAYFPRSSVAVRIIDDLGVNRLSPVVFVIGRPREETGKGPGAFPAGRRTGWPRKWNVWSGWCVRGHGRRPEWGAAGARERSRGVLLPRPHRGSGPGGRWSGSW</sequence>
<evidence type="ECO:0000256" key="1">
    <source>
        <dbReference type="SAM" id="MobiDB-lite"/>
    </source>
</evidence>
<reference evidence="2 3" key="1">
    <citation type="submission" date="2019-03" db="EMBL/GenBank/DDBJ databases">
        <title>Genomic Encyclopedia of Type Strains, Phase IV (KMG-IV): sequencing the most valuable type-strain genomes for metagenomic binning, comparative biology and taxonomic classification.</title>
        <authorList>
            <person name="Goeker M."/>
        </authorList>
    </citation>
    <scope>NUCLEOTIDE SEQUENCE [LARGE SCALE GENOMIC DNA]</scope>
    <source>
        <strain evidence="2 3">DSM 46770</strain>
    </source>
</reference>
<feature type="region of interest" description="Disordered" evidence="1">
    <location>
        <begin position="37"/>
        <end position="89"/>
    </location>
</feature>
<accession>A0A4R6V107</accession>
<proteinExistence type="predicted"/>
<feature type="compositionally biased region" description="Gly residues" evidence="1">
    <location>
        <begin position="50"/>
        <end position="59"/>
    </location>
</feature>